<gene>
    <name evidence="2" type="ORF">Fot_41061</name>
</gene>
<evidence type="ECO:0000256" key="1">
    <source>
        <dbReference type="SAM" id="MobiDB-lite"/>
    </source>
</evidence>
<dbReference type="EMBL" id="JBFOLJ010000012">
    <property type="protein sequence ID" value="KAL2487769.1"/>
    <property type="molecule type" value="Genomic_DNA"/>
</dbReference>
<evidence type="ECO:0000313" key="3">
    <source>
        <dbReference type="Proteomes" id="UP001604277"/>
    </source>
</evidence>
<keyword evidence="3" id="KW-1185">Reference proteome</keyword>
<organism evidence="2 3">
    <name type="scientific">Forsythia ovata</name>
    <dbReference type="NCBI Taxonomy" id="205694"/>
    <lineage>
        <taxon>Eukaryota</taxon>
        <taxon>Viridiplantae</taxon>
        <taxon>Streptophyta</taxon>
        <taxon>Embryophyta</taxon>
        <taxon>Tracheophyta</taxon>
        <taxon>Spermatophyta</taxon>
        <taxon>Magnoliopsida</taxon>
        <taxon>eudicotyledons</taxon>
        <taxon>Gunneridae</taxon>
        <taxon>Pentapetalae</taxon>
        <taxon>asterids</taxon>
        <taxon>lamiids</taxon>
        <taxon>Lamiales</taxon>
        <taxon>Oleaceae</taxon>
        <taxon>Forsythieae</taxon>
        <taxon>Forsythia</taxon>
    </lineage>
</organism>
<reference evidence="3" key="1">
    <citation type="submission" date="2024-07" db="EMBL/GenBank/DDBJ databases">
        <title>Two chromosome-level genome assemblies of Korean endemic species Abeliophyllum distichum and Forsythia ovata (Oleaceae).</title>
        <authorList>
            <person name="Jang H."/>
        </authorList>
    </citation>
    <scope>NUCLEOTIDE SEQUENCE [LARGE SCALE GENOMIC DNA]</scope>
</reference>
<feature type="region of interest" description="Disordered" evidence="1">
    <location>
        <begin position="1"/>
        <end position="25"/>
    </location>
</feature>
<sequence length="104" mass="11492">MHPVVHPKGRQYTEPQGVGENQTGSHPVCSVLKCRECFGHMELGGINFEMLCLDFKIWSLRALDSDEGWFDTETFVKHNSDAARSIGHVVCTFPSAQCPVASAI</sequence>
<dbReference type="AlphaFoldDB" id="A0ABD1RI83"/>
<comment type="caution">
    <text evidence="2">The sequence shown here is derived from an EMBL/GenBank/DDBJ whole genome shotgun (WGS) entry which is preliminary data.</text>
</comment>
<proteinExistence type="predicted"/>
<accession>A0ABD1RI83</accession>
<name>A0ABD1RI83_9LAMI</name>
<evidence type="ECO:0000313" key="2">
    <source>
        <dbReference type="EMBL" id="KAL2487769.1"/>
    </source>
</evidence>
<protein>
    <submittedName>
        <fullName evidence="2">Uncharacterized protein</fullName>
    </submittedName>
</protein>
<dbReference type="Proteomes" id="UP001604277">
    <property type="component" value="Unassembled WGS sequence"/>
</dbReference>